<organism evidence="3 4">
    <name type="scientific">Pseudokineococcus marinus</name>
    <dbReference type="NCBI Taxonomy" id="351215"/>
    <lineage>
        <taxon>Bacteria</taxon>
        <taxon>Bacillati</taxon>
        <taxon>Actinomycetota</taxon>
        <taxon>Actinomycetes</taxon>
        <taxon>Kineosporiales</taxon>
        <taxon>Kineosporiaceae</taxon>
        <taxon>Pseudokineococcus</taxon>
    </lineage>
</organism>
<dbReference type="RefSeq" id="WP_171203798.1">
    <property type="nucleotide sequence ID" value="NZ_BAAANP010000008.1"/>
</dbReference>
<sequence length="319" mass="34063">MTRTTTTTRALAASGAALALALTAGCGSDDGAAAGGGGSDGITVRTTEFSWVAATLTNEVVRQVAADHPDLGVADLETSQLDPAAAWAGAGNGDLDLVTEVALPNQQPLLDQTEGFELLGEVYSGADQGWYVPSYALEPGQPLEGLTSVTQLPEYADALDSTLYDADPGWITTEQNEARLAGYDIGFEHSTSSAAALFAQLDRAYEREEPVLVYLYQPHWVFAQYDVTKLEEPNPYEEGCFAERGEGDCAMPDYAGGVAASDELQEEVPAFTEMLSRMEIPVDDMDAMIAEVDVEERDAADVAQEWVEKNDDAVESWVG</sequence>
<dbReference type="GO" id="GO:0022857">
    <property type="term" value="F:transmembrane transporter activity"/>
    <property type="evidence" value="ECO:0007669"/>
    <property type="project" value="InterPro"/>
</dbReference>
<dbReference type="GO" id="GO:0043190">
    <property type="term" value="C:ATP-binding cassette (ABC) transporter complex"/>
    <property type="evidence" value="ECO:0007669"/>
    <property type="project" value="InterPro"/>
</dbReference>
<dbReference type="Proteomes" id="UP000555552">
    <property type="component" value="Unassembled WGS sequence"/>
</dbReference>
<evidence type="ECO:0000259" key="2">
    <source>
        <dbReference type="Pfam" id="PF04069"/>
    </source>
</evidence>
<feature type="signal peptide" evidence="1">
    <location>
        <begin position="1"/>
        <end position="19"/>
    </location>
</feature>
<dbReference type="Pfam" id="PF04069">
    <property type="entry name" value="OpuAC"/>
    <property type="match status" value="1"/>
</dbReference>
<proteinExistence type="predicted"/>
<dbReference type="AlphaFoldDB" id="A0A849BRL6"/>
<feature type="chain" id="PRO_5039489535" evidence="1">
    <location>
        <begin position="20"/>
        <end position="319"/>
    </location>
</feature>
<keyword evidence="1" id="KW-0732">Signal</keyword>
<dbReference type="PROSITE" id="PS51257">
    <property type="entry name" value="PROKAR_LIPOPROTEIN"/>
    <property type="match status" value="1"/>
</dbReference>
<keyword evidence="4" id="KW-1185">Reference proteome</keyword>
<gene>
    <name evidence="3" type="ORF">HLB09_13175</name>
</gene>
<dbReference type="EMBL" id="JABEMA010000243">
    <property type="protein sequence ID" value="NNH24023.1"/>
    <property type="molecule type" value="Genomic_DNA"/>
</dbReference>
<accession>A0A849BRL6</accession>
<evidence type="ECO:0000313" key="3">
    <source>
        <dbReference type="EMBL" id="NNH24023.1"/>
    </source>
</evidence>
<dbReference type="SUPFAM" id="SSF53850">
    <property type="entry name" value="Periplasmic binding protein-like II"/>
    <property type="match status" value="1"/>
</dbReference>
<evidence type="ECO:0000256" key="1">
    <source>
        <dbReference type="SAM" id="SignalP"/>
    </source>
</evidence>
<protein>
    <submittedName>
        <fullName evidence="3">Glycine/betaine ABC transporter substrate-binding protein</fullName>
    </submittedName>
</protein>
<feature type="domain" description="ABC-type glycine betaine transport system substrate-binding" evidence="2">
    <location>
        <begin position="43"/>
        <end position="309"/>
    </location>
</feature>
<reference evidence="3 4" key="1">
    <citation type="submission" date="2020-05" db="EMBL/GenBank/DDBJ databases">
        <title>MicrobeNet Type strains.</title>
        <authorList>
            <person name="Nicholson A.C."/>
        </authorList>
    </citation>
    <scope>NUCLEOTIDE SEQUENCE [LARGE SCALE GENOMIC DNA]</scope>
    <source>
        <strain evidence="3 4">JCM 14547</strain>
    </source>
</reference>
<evidence type="ECO:0000313" key="4">
    <source>
        <dbReference type="Proteomes" id="UP000555552"/>
    </source>
</evidence>
<dbReference type="Gene3D" id="3.40.190.10">
    <property type="entry name" value="Periplasmic binding protein-like II"/>
    <property type="match status" value="1"/>
</dbReference>
<dbReference type="InterPro" id="IPR007210">
    <property type="entry name" value="ABC_Gly_betaine_transp_sub-bd"/>
</dbReference>
<name>A0A849BRL6_9ACTN</name>
<dbReference type="Gene3D" id="3.40.190.100">
    <property type="entry name" value="Glycine betaine-binding periplasmic protein, domain 2"/>
    <property type="match status" value="1"/>
</dbReference>
<comment type="caution">
    <text evidence="3">The sequence shown here is derived from an EMBL/GenBank/DDBJ whole genome shotgun (WGS) entry which is preliminary data.</text>
</comment>